<evidence type="ECO:0000259" key="2">
    <source>
        <dbReference type="Pfam" id="PF00170"/>
    </source>
</evidence>
<dbReference type="SUPFAM" id="SSF57959">
    <property type="entry name" value="Leucine zipper domain"/>
    <property type="match status" value="1"/>
</dbReference>
<dbReference type="Gene3D" id="1.20.5.170">
    <property type="match status" value="1"/>
</dbReference>
<feature type="region of interest" description="Disordered" evidence="1">
    <location>
        <begin position="64"/>
        <end position="118"/>
    </location>
</feature>
<name>A0ABR0BDJ1_PURLI</name>
<protein>
    <submittedName>
        <fullName evidence="3">Transcriptional regulator family: bZIP</fullName>
    </submittedName>
</protein>
<dbReference type="InterPro" id="IPR046347">
    <property type="entry name" value="bZIP_sf"/>
</dbReference>
<feature type="compositionally biased region" description="Basic residues" evidence="1">
    <location>
        <begin position="92"/>
        <end position="102"/>
    </location>
</feature>
<dbReference type="CDD" id="cd14688">
    <property type="entry name" value="bZIP_YAP"/>
    <property type="match status" value="1"/>
</dbReference>
<dbReference type="PANTHER" id="PTHR40618">
    <property type="entry name" value="B-ZIP TRANSCRIPTION FACTOR (EUROFUNG)-RELATED"/>
    <property type="match status" value="1"/>
</dbReference>
<feature type="compositionally biased region" description="Basic and acidic residues" evidence="1">
    <location>
        <begin position="103"/>
        <end position="117"/>
    </location>
</feature>
<organism evidence="3 4">
    <name type="scientific">Purpureocillium lilacinum</name>
    <name type="common">Paecilomyces lilacinus</name>
    <dbReference type="NCBI Taxonomy" id="33203"/>
    <lineage>
        <taxon>Eukaryota</taxon>
        <taxon>Fungi</taxon>
        <taxon>Dikarya</taxon>
        <taxon>Ascomycota</taxon>
        <taxon>Pezizomycotina</taxon>
        <taxon>Sordariomycetes</taxon>
        <taxon>Hypocreomycetidae</taxon>
        <taxon>Hypocreales</taxon>
        <taxon>Ophiocordycipitaceae</taxon>
        <taxon>Purpureocillium</taxon>
    </lineage>
</organism>
<comment type="caution">
    <text evidence="3">The sequence shown here is derived from an EMBL/GenBank/DDBJ whole genome shotgun (WGS) entry which is preliminary data.</text>
</comment>
<dbReference type="Pfam" id="PF00170">
    <property type="entry name" value="bZIP_1"/>
    <property type="match status" value="1"/>
</dbReference>
<evidence type="ECO:0000313" key="4">
    <source>
        <dbReference type="Proteomes" id="UP001287286"/>
    </source>
</evidence>
<gene>
    <name evidence="3" type="ORF">Purlil1_13631</name>
</gene>
<proteinExistence type="predicted"/>
<dbReference type="PANTHER" id="PTHR40618:SF1">
    <property type="entry name" value="B-ZIP TRANSCRIPTION FACTOR (EUROFUNG)"/>
    <property type="match status" value="1"/>
</dbReference>
<dbReference type="Proteomes" id="UP001287286">
    <property type="component" value="Unassembled WGS sequence"/>
</dbReference>
<accession>A0ABR0BDJ1</accession>
<reference evidence="3 4" key="1">
    <citation type="journal article" date="2024" name="Microbiol. Resour. Announc.">
        <title>Genome annotations for the ascomycete fungi Trichoderma harzianum, Trichoderma aggressivum, and Purpureocillium lilacinum.</title>
        <authorList>
            <person name="Beijen E.P.W."/>
            <person name="Ohm R.A."/>
        </authorList>
    </citation>
    <scope>NUCLEOTIDE SEQUENCE [LARGE SCALE GENOMIC DNA]</scope>
    <source>
        <strain evidence="3 4">CBS 150709</strain>
    </source>
</reference>
<dbReference type="InterPro" id="IPR004827">
    <property type="entry name" value="bZIP"/>
</dbReference>
<keyword evidence="4" id="KW-1185">Reference proteome</keyword>
<evidence type="ECO:0000313" key="3">
    <source>
        <dbReference type="EMBL" id="KAK4069818.1"/>
    </source>
</evidence>
<feature type="domain" description="BZIP" evidence="2">
    <location>
        <begin position="114"/>
        <end position="161"/>
    </location>
</feature>
<sequence length="285" mass="31105">MDSGATNAGAEWALQSGAHQCHDTIGMTTTTKLAFLNHQNHDSTGSCGGAPGTASCKGVRTAGRAATTTGKRSRTVNTSDLPSGVLDYKAGHERRQKRSRGRPRSDAKDETSADRRRTQVRLAQRAYRYRRDAAISDLEQRVKGFEAVNEHIREEFEVLQELLITEGVVDRFPQVAYRLTSIARKLLFVPAAPSTLIRSRVPQSNESHQAMFSAPCLETSPIPMQRRPSYGVVDQEKPGQASCPVYAPTESNTSTLAGDMVNADPNVLATIFGILGSPESLYWTV</sequence>
<dbReference type="EMBL" id="JAWRVI010000262">
    <property type="protein sequence ID" value="KAK4069818.1"/>
    <property type="molecule type" value="Genomic_DNA"/>
</dbReference>
<evidence type="ECO:0000256" key="1">
    <source>
        <dbReference type="SAM" id="MobiDB-lite"/>
    </source>
</evidence>